<comment type="caution">
    <text evidence="3">The sequence shown here is derived from an EMBL/GenBank/DDBJ whole genome shotgun (WGS) entry which is preliminary data.</text>
</comment>
<dbReference type="PANTHER" id="PTHR43861">
    <property type="entry name" value="TRANS-ACONITATE 2-METHYLTRANSFERASE-RELATED"/>
    <property type="match status" value="1"/>
</dbReference>
<dbReference type="Pfam" id="PF13649">
    <property type="entry name" value="Methyltransf_25"/>
    <property type="match status" value="1"/>
</dbReference>
<evidence type="ECO:0000256" key="1">
    <source>
        <dbReference type="ARBA" id="ARBA00022679"/>
    </source>
</evidence>
<dbReference type="PANTHER" id="PTHR43861:SF3">
    <property type="entry name" value="PUTATIVE (AFU_ORTHOLOGUE AFUA_2G14390)-RELATED"/>
    <property type="match status" value="1"/>
</dbReference>
<dbReference type="RefSeq" id="WP_344740475.1">
    <property type="nucleotide sequence ID" value="NZ_BAABAY010000001.1"/>
</dbReference>
<organism evidence="3 4">
    <name type="scientific">Gaetbulibacter aestuarii</name>
    <dbReference type="NCBI Taxonomy" id="1502358"/>
    <lineage>
        <taxon>Bacteria</taxon>
        <taxon>Pseudomonadati</taxon>
        <taxon>Bacteroidota</taxon>
        <taxon>Flavobacteriia</taxon>
        <taxon>Flavobacteriales</taxon>
        <taxon>Flavobacteriaceae</taxon>
        <taxon>Gaetbulibacter</taxon>
    </lineage>
</organism>
<evidence type="ECO:0000313" key="3">
    <source>
        <dbReference type="EMBL" id="MFH6771423.1"/>
    </source>
</evidence>
<keyword evidence="1 3" id="KW-0808">Transferase</keyword>
<gene>
    <name evidence="3" type="ORF">V8G58_05700</name>
</gene>
<feature type="domain" description="Methyltransferase" evidence="2">
    <location>
        <begin position="45"/>
        <end position="132"/>
    </location>
</feature>
<keyword evidence="4" id="KW-1185">Reference proteome</keyword>
<reference evidence="3 4" key="1">
    <citation type="submission" date="2024-02" db="EMBL/GenBank/DDBJ databases">
        <title>A Gaetbulibacter species isolated from tidal flats and genomic insights of their niches.</title>
        <authorList>
            <person name="Ye Y."/>
        </authorList>
    </citation>
    <scope>NUCLEOTIDE SEQUENCE [LARGE SCALE GENOMIC DNA]</scope>
    <source>
        <strain evidence="3 4">KYW382</strain>
    </source>
</reference>
<dbReference type="GO" id="GO:0008168">
    <property type="term" value="F:methyltransferase activity"/>
    <property type="evidence" value="ECO:0007669"/>
    <property type="project" value="UniProtKB-KW"/>
</dbReference>
<dbReference type="EMBL" id="JBAWKB010000001">
    <property type="protein sequence ID" value="MFH6771423.1"/>
    <property type="molecule type" value="Genomic_DNA"/>
</dbReference>
<sequence length="207" mass="23405">MSDSWLNMWNERYAEPDYAYGIEPNVFFKEQLDKLAPAKLLMGAEGEGRNAVYAANQGWEVTAFDISVEARKKALKLAADKGVSLDYKVGFLPELDIPDNSFDALGLIFAHFPSDIRPEFHNILSRKLKTGGIVIVEAFNKDHLQYRQKNPKVGGPRDLQTLMSKEELTEAFADFDILELEETEAEFNEGLYHIGTGSVVRFVARRK</sequence>
<keyword evidence="3" id="KW-0489">Methyltransferase</keyword>
<dbReference type="InterPro" id="IPR041698">
    <property type="entry name" value="Methyltransf_25"/>
</dbReference>
<dbReference type="EC" id="2.1.-.-" evidence="3"/>
<dbReference type="CDD" id="cd02440">
    <property type="entry name" value="AdoMet_MTases"/>
    <property type="match status" value="1"/>
</dbReference>
<dbReference type="InterPro" id="IPR029063">
    <property type="entry name" value="SAM-dependent_MTases_sf"/>
</dbReference>
<name>A0ABW7MX70_9FLAO</name>
<protein>
    <submittedName>
        <fullName evidence="3">Class I SAM-dependent methyltransferase</fullName>
        <ecNumber evidence="3">2.1.-.-</ecNumber>
    </submittedName>
</protein>
<evidence type="ECO:0000313" key="4">
    <source>
        <dbReference type="Proteomes" id="UP001610100"/>
    </source>
</evidence>
<evidence type="ECO:0000259" key="2">
    <source>
        <dbReference type="Pfam" id="PF13649"/>
    </source>
</evidence>
<dbReference type="Gene3D" id="3.40.50.150">
    <property type="entry name" value="Vaccinia Virus protein VP39"/>
    <property type="match status" value="1"/>
</dbReference>
<proteinExistence type="predicted"/>
<accession>A0ABW7MX70</accession>
<dbReference type="SUPFAM" id="SSF53335">
    <property type="entry name" value="S-adenosyl-L-methionine-dependent methyltransferases"/>
    <property type="match status" value="1"/>
</dbReference>
<dbReference type="Proteomes" id="UP001610100">
    <property type="component" value="Unassembled WGS sequence"/>
</dbReference>
<dbReference type="GO" id="GO:0032259">
    <property type="term" value="P:methylation"/>
    <property type="evidence" value="ECO:0007669"/>
    <property type="project" value="UniProtKB-KW"/>
</dbReference>